<dbReference type="Pfam" id="PF19078">
    <property type="entry name" value="Big_12"/>
    <property type="match status" value="2"/>
</dbReference>
<dbReference type="InterPro" id="IPR035986">
    <property type="entry name" value="PKD_dom_sf"/>
</dbReference>
<dbReference type="InterPro" id="IPR000601">
    <property type="entry name" value="PKD_dom"/>
</dbReference>
<dbReference type="InterPro" id="IPR044048">
    <property type="entry name" value="Big_12"/>
</dbReference>
<evidence type="ECO:0000259" key="2">
    <source>
        <dbReference type="PROSITE" id="PS50093"/>
    </source>
</evidence>
<dbReference type="AlphaFoldDB" id="A0A1U7JGP8"/>
<dbReference type="SUPFAM" id="SSF103515">
    <property type="entry name" value="Autotransporter"/>
    <property type="match status" value="1"/>
</dbReference>
<dbReference type="EMBL" id="LVVZ01000017">
    <property type="protein sequence ID" value="OKL43862.1"/>
    <property type="molecule type" value="Genomic_DNA"/>
</dbReference>
<feature type="signal peptide" evidence="1">
    <location>
        <begin position="1"/>
        <end position="46"/>
    </location>
</feature>
<gene>
    <name evidence="4" type="ORF">A3843_11360</name>
</gene>
<feature type="chain" id="PRO_5010587709" evidence="1">
    <location>
        <begin position="47"/>
        <end position="1150"/>
    </location>
</feature>
<dbReference type="Gene3D" id="2.60.40.10">
    <property type="entry name" value="Immunoglobulins"/>
    <property type="match status" value="2"/>
</dbReference>
<dbReference type="SMART" id="SM00869">
    <property type="entry name" value="Autotransporter"/>
    <property type="match status" value="1"/>
</dbReference>
<keyword evidence="5" id="KW-1185">Reference proteome</keyword>
<organism evidence="4 5">
    <name type="scientific">Pseudovibrio exalbescens</name>
    <dbReference type="NCBI Taxonomy" id="197461"/>
    <lineage>
        <taxon>Bacteria</taxon>
        <taxon>Pseudomonadati</taxon>
        <taxon>Pseudomonadota</taxon>
        <taxon>Alphaproteobacteria</taxon>
        <taxon>Hyphomicrobiales</taxon>
        <taxon>Stappiaceae</taxon>
        <taxon>Pseudovibrio</taxon>
    </lineage>
</organism>
<dbReference type="PROSITE" id="PS51208">
    <property type="entry name" value="AUTOTRANSPORTER"/>
    <property type="match status" value="1"/>
</dbReference>
<keyword evidence="1" id="KW-0732">Signal</keyword>
<sequence length="1150" mass="119451">MVTLMKIAAAVWGRLESLTCRSVTKVAVCRALAVVSLFGATQSAQALDASGSSLPVLMPGGQCSARVEQHSSGATVFIFPPVSGFRAAGGSYFRYSDGASTPHSPITVAWLEANCGYTNVTGLVQDGADGTVASDDQMFVRFTADVPGIGRYDFDYGLYGVTGTVVKRDVVLTDPVPTVTLSGLSSTFINPQTVTATFSETVDGFDASDIQVTNATISSFAGSGATYTFTVSPDGPGAVTVLVPAGVATDSLSFPNLASNTLSGTAEGVSSITADFTANPGFGISVPHTVFFTDQSSSTPPALKTWNWDFGDGDTSTAQNPVHTYTSFGTYTATLETCVYTTCDTQSMTIEVVDVPGSMTPSLSGFSGIVAGAQTVTVEFNAGVDTSDALKLSDFDATNLTLSNLSVGSPTPAYDQTQTYTLTATPDGDGAISLSLPAGAVSNYGSVANTASNTLSGFVDTTAPTITLVDAGSSTTPYVGYRSVLEYTPGTIFELGYSATVPDTVVLMGTTILPDYKMRYTIVPRRDGQVSVTFPAGMFRDVAGNRSAETRIDLGYADVDEPLPVISDVPAAFNSAFDAVITFSKTVQGFTASDIQVSGGSVSALTGSGANYTARIEPDGSPTITISIPAEAAEHIAVSGIPGVFSAAAVPVSTSENTAPVADAGPAQVVAGGTLVTLDGSGSSDPDGDTLAFVWTSPSGITLSDPTAAQPTFTAPQLAPGDPDQSLGFTLTVYDDTKTNTDQTLVTLRANVSATLSGLPDSFSGPGEHQLDIQFSRSVTGLTKEDLVISGGEVLSIAGSAASYQALLRANGRGDLVVSLPARAVQDSDGIPNAASNQLTAVNRIVEQTSKVIADFMKARANNLVSNQPRLAGFLLNGGAGNTWGVEATEDQMNFDLAIAPKDGVWGTFTAAFSKDKGQESGYALATLGSHFSVRPNLKLGAMLQMDYAESNDGPAEVDGYGWLLGPYAVYRLPNHPLVFSGQVLYGHTSNNVAPLGTYRDNFDTERWLTHLGVTGEVGTEQWSLYHFLSATHTRDDQQAYVDALGNTIPSQGFQLTNLELGADFEVQLAEEMGRSVLTGGFSGIWSQTSGSGAAALREPAYDGGRLRLELGYDSLLSNGGRIQFSAFGDGIGAQGYQSYGMGGTYSFNF</sequence>
<dbReference type="CDD" id="cd00146">
    <property type="entry name" value="PKD"/>
    <property type="match status" value="1"/>
</dbReference>
<dbReference type="InterPro" id="IPR013783">
    <property type="entry name" value="Ig-like_fold"/>
</dbReference>
<evidence type="ECO:0000313" key="5">
    <source>
        <dbReference type="Proteomes" id="UP000185783"/>
    </source>
</evidence>
<dbReference type="PROSITE" id="PS50093">
    <property type="entry name" value="PKD"/>
    <property type="match status" value="1"/>
</dbReference>
<proteinExistence type="predicted"/>
<dbReference type="InterPro" id="IPR022409">
    <property type="entry name" value="PKD/Chitinase_dom"/>
</dbReference>
<dbReference type="RefSeq" id="WP_036489833.1">
    <property type="nucleotide sequence ID" value="NZ_LVVZ01000017.1"/>
</dbReference>
<comment type="caution">
    <text evidence="4">The sequence shown here is derived from an EMBL/GenBank/DDBJ whole genome shotgun (WGS) entry which is preliminary data.</text>
</comment>
<reference evidence="4 5" key="1">
    <citation type="submission" date="2016-03" db="EMBL/GenBank/DDBJ databases">
        <title>Genome sequence of Nesiotobacter sp. nov., a moderately halophilic alphaproteobacterium isolated from the Yellow Sea, China.</title>
        <authorList>
            <person name="Zhang G."/>
            <person name="Zhang R."/>
        </authorList>
    </citation>
    <scope>NUCLEOTIDE SEQUENCE [LARGE SCALE GENOMIC DNA]</scope>
    <source>
        <strain evidence="4 5">WB1-6</strain>
    </source>
</reference>
<evidence type="ECO:0000259" key="3">
    <source>
        <dbReference type="PROSITE" id="PS51208"/>
    </source>
</evidence>
<accession>A0A1U7JGP8</accession>
<dbReference type="PANTHER" id="PTHR34677:SF3">
    <property type="entry name" value="BACTERIAL IG-LIKE DOMAIN-CONTAINING PROTEIN"/>
    <property type="match status" value="1"/>
</dbReference>
<feature type="domain" description="Autotransporter" evidence="3">
    <location>
        <begin position="898"/>
        <end position="1150"/>
    </location>
</feature>
<dbReference type="STRING" id="197461.A3843_11360"/>
<dbReference type="InterPro" id="IPR005546">
    <property type="entry name" value="Autotransporte_beta"/>
</dbReference>
<name>A0A1U7JGP8_9HYPH</name>
<evidence type="ECO:0000313" key="4">
    <source>
        <dbReference type="EMBL" id="OKL43862.1"/>
    </source>
</evidence>
<feature type="domain" description="PKD" evidence="2">
    <location>
        <begin position="285"/>
        <end position="335"/>
    </location>
</feature>
<evidence type="ECO:0000256" key="1">
    <source>
        <dbReference type="SAM" id="SignalP"/>
    </source>
</evidence>
<protein>
    <submittedName>
        <fullName evidence="4">Uncharacterized protein</fullName>
    </submittedName>
</protein>
<dbReference type="InterPro" id="IPR036709">
    <property type="entry name" value="Autotransporte_beta_dom_sf"/>
</dbReference>
<dbReference type="PANTHER" id="PTHR34677">
    <property type="match status" value="1"/>
</dbReference>
<dbReference type="Proteomes" id="UP000185783">
    <property type="component" value="Unassembled WGS sequence"/>
</dbReference>
<dbReference type="Pfam" id="PF18911">
    <property type="entry name" value="PKD_4"/>
    <property type="match status" value="1"/>
</dbReference>
<dbReference type="SMART" id="SM00089">
    <property type="entry name" value="PKD"/>
    <property type="match status" value="2"/>
</dbReference>
<dbReference type="Pfam" id="PF22352">
    <property type="entry name" value="K319L-like_PKD"/>
    <property type="match status" value="1"/>
</dbReference>
<dbReference type="SUPFAM" id="SSF49299">
    <property type="entry name" value="PKD domain"/>
    <property type="match status" value="1"/>
</dbReference>